<evidence type="ECO:0000256" key="14">
    <source>
        <dbReference type="ARBA" id="ARBA00023157"/>
    </source>
</evidence>
<name>A0A7K9WQE3_9PASS</name>
<evidence type="ECO:0000256" key="7">
    <source>
        <dbReference type="ARBA" id="ARBA00022679"/>
    </source>
</evidence>
<comment type="similarity">
    <text evidence="4 21">Belongs to the glycosyltransferase 13 family.</text>
</comment>
<dbReference type="GO" id="GO:0006487">
    <property type="term" value="P:protein N-linked glycosylation"/>
    <property type="evidence" value="ECO:0007669"/>
    <property type="project" value="TreeGrafter"/>
</dbReference>
<dbReference type="PANTHER" id="PTHR10468:SF0">
    <property type="entry name" value="ALPHA-1,3-MANNOSYL-GLYCOPROTEIN 2-BETA-N-ACETYLGLUCOSAMINYLTRANSFERASE"/>
    <property type="match status" value="1"/>
</dbReference>
<keyword evidence="7 22" id="KW-0808">Transferase</keyword>
<organism evidence="22 23">
    <name type="scientific">Rhipidura dahli</name>
    <dbReference type="NCBI Taxonomy" id="667186"/>
    <lineage>
        <taxon>Eukaryota</taxon>
        <taxon>Metazoa</taxon>
        <taxon>Chordata</taxon>
        <taxon>Craniata</taxon>
        <taxon>Vertebrata</taxon>
        <taxon>Euteleostomi</taxon>
        <taxon>Archelosauria</taxon>
        <taxon>Archosauria</taxon>
        <taxon>Dinosauria</taxon>
        <taxon>Saurischia</taxon>
        <taxon>Theropoda</taxon>
        <taxon>Coelurosauria</taxon>
        <taxon>Aves</taxon>
        <taxon>Neognathae</taxon>
        <taxon>Neoaves</taxon>
        <taxon>Telluraves</taxon>
        <taxon>Australaves</taxon>
        <taxon>Passeriformes</taxon>
        <taxon>Rhipiduridae</taxon>
        <taxon>Rhipidura</taxon>
    </lineage>
</organism>
<dbReference type="Proteomes" id="UP000561178">
    <property type="component" value="Unassembled WGS sequence"/>
</dbReference>
<keyword evidence="6 21" id="KW-0328">Glycosyltransferase</keyword>
<keyword evidence="5" id="KW-0963">Cytoplasm</keyword>
<dbReference type="UniPathway" id="UPA00378"/>
<evidence type="ECO:0000256" key="4">
    <source>
        <dbReference type="ARBA" id="ARBA00006492"/>
    </source>
</evidence>
<keyword evidence="12 21" id="KW-0333">Golgi apparatus</keyword>
<evidence type="ECO:0000256" key="1">
    <source>
        <dbReference type="ARBA" id="ARBA00004323"/>
    </source>
</evidence>
<protein>
    <recommendedName>
        <fullName evidence="20 21">Alpha-1,3-mannosyl-glycoprotein 2-beta-N-acetylglucosaminyltransferase</fullName>
        <shortName evidence="21">GNT-I</shortName>
        <shortName evidence="21">GlcNAc-T I</shortName>
        <ecNumber evidence="17 21">2.4.1.101</ecNumber>
    </recommendedName>
    <alternativeName>
        <fullName evidence="18 21">N-glycosyl-oligosaccharide-glycoprotein N-acetylglucosaminyltransferase I</fullName>
    </alternativeName>
</protein>
<dbReference type="GO" id="GO:0000139">
    <property type="term" value="C:Golgi membrane"/>
    <property type="evidence" value="ECO:0007669"/>
    <property type="project" value="UniProtKB-SubCell"/>
</dbReference>
<dbReference type="PANTHER" id="PTHR10468">
    <property type="entry name" value="PROTEIN O-LINKED-MANNOSE BETA-1,2-N-ACETYLGLUCOSAMINYLTRANSFERASE 1/ALPHA-1,3-MANNOSYL-GLYCOPROTEIN 2-BETA-N-ACETYLGLUCOSAMINYLTRANSFERASE"/>
    <property type="match status" value="1"/>
</dbReference>
<evidence type="ECO:0000313" key="22">
    <source>
        <dbReference type="EMBL" id="NXI86756.1"/>
    </source>
</evidence>
<dbReference type="InterPro" id="IPR029044">
    <property type="entry name" value="Nucleotide-diphossugar_trans"/>
</dbReference>
<dbReference type="EMBL" id="VXAC01007336">
    <property type="protein sequence ID" value="NXI86756.1"/>
    <property type="molecule type" value="Genomic_DNA"/>
</dbReference>
<feature type="non-terminal residue" evidence="22">
    <location>
        <position position="1"/>
    </location>
</feature>
<evidence type="ECO:0000256" key="9">
    <source>
        <dbReference type="ARBA" id="ARBA00022723"/>
    </source>
</evidence>
<keyword evidence="23" id="KW-1185">Reference proteome</keyword>
<evidence type="ECO:0000256" key="10">
    <source>
        <dbReference type="ARBA" id="ARBA00022968"/>
    </source>
</evidence>
<comment type="pathway">
    <text evidence="3 21">Protein modification; protein glycosylation.</text>
</comment>
<evidence type="ECO:0000256" key="8">
    <source>
        <dbReference type="ARBA" id="ARBA00022692"/>
    </source>
</evidence>
<comment type="caution">
    <text evidence="22">The sequence shown here is derived from an EMBL/GenBank/DDBJ whole genome shotgun (WGS) entry which is preliminary data.</text>
</comment>
<keyword evidence="13 21" id="KW-0472">Membrane</keyword>
<dbReference type="InterPro" id="IPR052261">
    <property type="entry name" value="Glycosyltransferase_13"/>
</dbReference>
<evidence type="ECO:0000256" key="5">
    <source>
        <dbReference type="ARBA" id="ARBA00022490"/>
    </source>
</evidence>
<comment type="function">
    <text evidence="16 21">Initiates complex N-linked carbohydrate formation. Essential for the conversion of high-mannose to hybrid and complex N-glycans.</text>
</comment>
<keyword evidence="15 21" id="KW-0464">Manganese</keyword>
<dbReference type="GO" id="GO:0048471">
    <property type="term" value="C:perinuclear region of cytoplasm"/>
    <property type="evidence" value="ECO:0007669"/>
    <property type="project" value="UniProtKB-SubCell"/>
</dbReference>
<evidence type="ECO:0000256" key="3">
    <source>
        <dbReference type="ARBA" id="ARBA00004922"/>
    </source>
</evidence>
<comment type="cofactor">
    <cofactor evidence="21">
        <name>Mn(2+)</name>
        <dbReference type="ChEBI" id="CHEBI:29035"/>
    </cofactor>
    <text evidence="21">The cofactor is mostly bound to the substrate.</text>
</comment>
<dbReference type="CDD" id="cd02514">
    <property type="entry name" value="GT13_GLCNAC-TI"/>
    <property type="match status" value="1"/>
</dbReference>
<feature type="non-terminal residue" evidence="22">
    <location>
        <position position="451"/>
    </location>
</feature>
<evidence type="ECO:0000256" key="6">
    <source>
        <dbReference type="ARBA" id="ARBA00022676"/>
    </source>
</evidence>
<evidence type="ECO:0000256" key="20">
    <source>
        <dbReference type="ARBA" id="ARBA00069743"/>
    </source>
</evidence>
<evidence type="ECO:0000256" key="17">
    <source>
        <dbReference type="ARBA" id="ARBA00038949"/>
    </source>
</evidence>
<evidence type="ECO:0000256" key="16">
    <source>
        <dbReference type="ARBA" id="ARBA00037706"/>
    </source>
</evidence>
<keyword evidence="8 21" id="KW-0812">Transmembrane</keyword>
<feature type="transmembrane region" description="Helical" evidence="21">
    <location>
        <begin position="7"/>
        <end position="27"/>
    </location>
</feature>
<sequence length="451" mass="51929">MLKKTSLALGGAALFLAWNGLLLLFLWSRPGSLPSPQSPEGAGASRLLPAQLLQLAQDAESELRLQRELLLQIQRFSRLQQQQKNHQKNHPKTPIFFQILSATPAPPELPVIPVLVLACDRSSVRRCLDKILRYRPSERRFPVIVSQDCGHAETAKVIASYGPAVAHIRQPDLSDIAVPPEHRKFQGYYKISRHYRWALGQVFRTFRYRAAIVVEDDLEVAPDFFEYFQAVLPLLQRDPSLWCISAWNDNGKEAMVDAGRAELLYRTDFFPGLGWLLLAELWDELEPKWPPAFWDDWMRQPEQRRGRSCVRPEVSRTMTFGRKGVSHGQFFDQYLKYIKLNDRFVPFTQLDLSYLKKEEYERFFLQQVYSAPEIKLEELQKDSGRDLGPVRLQYRGRDSFKALAKALGLMDDLKSGVPRAGYRGIVSFVCRGRRVFLAPPSDWTGYDPSWS</sequence>
<evidence type="ECO:0000256" key="11">
    <source>
        <dbReference type="ARBA" id="ARBA00022989"/>
    </source>
</evidence>
<evidence type="ECO:0000256" key="19">
    <source>
        <dbReference type="ARBA" id="ARBA00049421"/>
    </source>
</evidence>
<dbReference type="SUPFAM" id="SSF53448">
    <property type="entry name" value="Nucleotide-diphospho-sugar transferases"/>
    <property type="match status" value="1"/>
</dbReference>
<dbReference type="GO" id="GO:0030145">
    <property type="term" value="F:manganese ion binding"/>
    <property type="evidence" value="ECO:0007669"/>
    <property type="project" value="UniProtKB-UniRule"/>
</dbReference>
<comment type="catalytic activity">
    <reaction evidence="19 21">
        <text>N(4)-(alpha-D-Man-(1-&gt;3)-[alpha-D-Man-(1-&gt;3)-[alpha-D-Man-(1-&gt;6)]-alpha-D-Man-(1-&gt;6)]-beta-D-Man-(1-&gt;4)-beta-D-GlcNAc-(1-&gt;4)-beta-D-GlcNAc)-L-asparaginyl-[protein] (N-glucan mannose isomer 5A1,2) + UDP-N-acetyl-alpha-D-glucosamine = N(4)-{beta-D-GlcNAc-(1-&gt;2)-alpha-D-Man-(1-&gt;3)-[alpha-D-Man-(1-&gt;3)-[alpha-D-Man-(1-&gt;6)]-alpha-D-Man-(1-&gt;6)]-beta-D-Man-(1-&gt;4)-beta-D-GlcNAc-(1-&gt;4)-beta-D-GlcNAc}-L-asparaginyl-[protein] + UDP + H(+)</text>
        <dbReference type="Rhea" id="RHEA:11456"/>
        <dbReference type="Rhea" id="RHEA-COMP:14367"/>
        <dbReference type="Rhea" id="RHEA-COMP:14368"/>
        <dbReference type="ChEBI" id="CHEBI:15378"/>
        <dbReference type="ChEBI" id="CHEBI:57705"/>
        <dbReference type="ChEBI" id="CHEBI:58223"/>
        <dbReference type="ChEBI" id="CHEBI:59087"/>
        <dbReference type="ChEBI" id="CHEBI:60625"/>
        <dbReference type="EC" id="2.4.1.101"/>
    </reaction>
</comment>
<keyword evidence="9 21" id="KW-0479">Metal-binding</keyword>
<dbReference type="Pfam" id="PF03071">
    <property type="entry name" value="GNT-I"/>
    <property type="match status" value="1"/>
</dbReference>
<gene>
    <name evidence="22" type="primary">Mgat1</name>
    <name evidence="22" type="ORF">RHIDAH_R15178</name>
</gene>
<keyword evidence="10 21" id="KW-0735">Signal-anchor</keyword>
<dbReference type="AlphaFoldDB" id="A0A7K9WQE3"/>
<dbReference type="Gene3D" id="3.10.180.20">
    <property type="entry name" value="N-Acetylglucosaminyltransferase I, Domain 2"/>
    <property type="match status" value="1"/>
</dbReference>
<evidence type="ECO:0000256" key="15">
    <source>
        <dbReference type="ARBA" id="ARBA00023211"/>
    </source>
</evidence>
<comment type="subcellular location">
    <subcellularLocation>
        <location evidence="2">Cytoplasm</location>
        <location evidence="2">Perinuclear region</location>
    </subcellularLocation>
    <subcellularLocation>
        <location evidence="1 21">Golgi apparatus membrane</location>
        <topology evidence="1 21">Single-pass type II membrane protein</topology>
    </subcellularLocation>
</comment>
<dbReference type="GO" id="GO:0003827">
    <property type="term" value="F:alpha-1,3-mannosylglycoprotein 2-beta-N-acetylglucosaminyltransferase activity"/>
    <property type="evidence" value="ECO:0007669"/>
    <property type="project" value="UniProtKB-UniRule"/>
</dbReference>
<dbReference type="Gene3D" id="3.90.550.10">
    <property type="entry name" value="Spore Coat Polysaccharide Biosynthesis Protein SpsA, Chain A"/>
    <property type="match status" value="1"/>
</dbReference>
<accession>A0A7K9WQE3</accession>
<evidence type="ECO:0000256" key="12">
    <source>
        <dbReference type="ARBA" id="ARBA00023034"/>
    </source>
</evidence>
<proteinExistence type="inferred from homology"/>
<evidence type="ECO:0000256" key="21">
    <source>
        <dbReference type="RuleBase" id="RU368119"/>
    </source>
</evidence>
<dbReference type="FunFam" id="3.10.180.20:FF:000001">
    <property type="entry name" value="alpha-1,3-mannosyl-glycoprotein 2-beta-N-acetylglucosaminyltransferase"/>
    <property type="match status" value="1"/>
</dbReference>
<dbReference type="EC" id="2.4.1.101" evidence="17 21"/>
<evidence type="ECO:0000256" key="18">
    <source>
        <dbReference type="ARBA" id="ARBA00041712"/>
    </source>
</evidence>
<dbReference type="FunFam" id="3.90.550.10:FF:000055">
    <property type="entry name" value="Alpha-1,3-mannosyl-glycoprotein 2-beta-N-acetylglucosaminyltransferase"/>
    <property type="match status" value="1"/>
</dbReference>
<keyword evidence="11 21" id="KW-1133">Transmembrane helix</keyword>
<evidence type="ECO:0000313" key="23">
    <source>
        <dbReference type="Proteomes" id="UP000561178"/>
    </source>
</evidence>
<keyword evidence="14" id="KW-1015">Disulfide bond</keyword>
<evidence type="ECO:0000256" key="13">
    <source>
        <dbReference type="ARBA" id="ARBA00023136"/>
    </source>
</evidence>
<reference evidence="22 23" key="1">
    <citation type="submission" date="2019-09" db="EMBL/GenBank/DDBJ databases">
        <title>Bird 10,000 Genomes (B10K) Project - Family phase.</title>
        <authorList>
            <person name="Zhang G."/>
        </authorList>
    </citation>
    <scope>NUCLEOTIDE SEQUENCE [LARGE SCALE GENOMIC DNA]</scope>
    <source>
        <strain evidence="22">B10K-DU-001-49</strain>
        <tissue evidence="22">Muscle</tissue>
    </source>
</reference>
<evidence type="ECO:0000256" key="2">
    <source>
        <dbReference type="ARBA" id="ARBA00004556"/>
    </source>
</evidence>
<dbReference type="InterPro" id="IPR004139">
    <property type="entry name" value="Glyco_trans_13"/>
</dbReference>